<dbReference type="Pfam" id="PF05135">
    <property type="entry name" value="Phage_connect_1"/>
    <property type="match status" value="1"/>
</dbReference>
<sequence length="89" mass="9542">MADLVTVEEARAYLQLTHGFTDPSLALLITAASEAVLDIATDWDGEGEPPARLKLAVLQRVVIAFENRGSVEGPSGEEALLLPLRTLEV</sequence>
<dbReference type="InterPro" id="IPR021146">
    <property type="entry name" value="Phage_gp6-like_head-tail"/>
</dbReference>
<proteinExistence type="predicted"/>
<accession>A0ABW6ZQX1</accession>
<comment type="caution">
    <text evidence="1">The sequence shown here is derived from an EMBL/GenBank/DDBJ whole genome shotgun (WGS) entry which is preliminary data.</text>
</comment>
<dbReference type="CDD" id="cd08054">
    <property type="entry name" value="gp6"/>
    <property type="match status" value="1"/>
</dbReference>
<gene>
    <name evidence="1" type="ORF">V5F32_02955</name>
</gene>
<dbReference type="InterPro" id="IPR006450">
    <property type="entry name" value="Phage_HK97_gp6-like"/>
</dbReference>
<dbReference type="NCBIfam" id="TIGR01560">
    <property type="entry name" value="put_DNA_pack"/>
    <property type="match status" value="1"/>
</dbReference>
<dbReference type="Proteomes" id="UP001604002">
    <property type="component" value="Unassembled WGS sequence"/>
</dbReference>
<protein>
    <submittedName>
        <fullName evidence="1">Head-tail connector protein</fullName>
    </submittedName>
</protein>
<dbReference type="Gene3D" id="1.10.3230.30">
    <property type="entry name" value="Phage gp6-like head-tail connector protein"/>
    <property type="match status" value="1"/>
</dbReference>
<name>A0ABW6ZQX1_9HYPH</name>
<evidence type="ECO:0000313" key="1">
    <source>
        <dbReference type="EMBL" id="MFG1371113.1"/>
    </source>
</evidence>
<evidence type="ECO:0000313" key="2">
    <source>
        <dbReference type="Proteomes" id="UP001604002"/>
    </source>
</evidence>
<reference evidence="1 2" key="1">
    <citation type="submission" date="2024-02" db="EMBL/GenBank/DDBJ databases">
        <title>Expansion and revision of Xanthobacter and proposal of Roseixanthobacter gen. nov.</title>
        <authorList>
            <person name="Soltysiak M.P.M."/>
            <person name="Jalihal A."/>
            <person name="Ory A."/>
            <person name="Chrisophersen C."/>
            <person name="Lee A.D."/>
            <person name="Boulton J."/>
            <person name="Springer M."/>
        </authorList>
    </citation>
    <scope>NUCLEOTIDE SEQUENCE [LARGE SCALE GENOMIC DNA]</scope>
    <source>
        <strain evidence="1 2">23A</strain>
    </source>
</reference>
<keyword evidence="2" id="KW-1185">Reference proteome</keyword>
<dbReference type="EMBL" id="JBAFVH010000002">
    <property type="protein sequence ID" value="MFG1371113.1"/>
    <property type="molecule type" value="Genomic_DNA"/>
</dbReference>
<organism evidence="1 2">
    <name type="scientific">Xanthobacter oligotrophicus</name>
    <dbReference type="NCBI Taxonomy" id="2607286"/>
    <lineage>
        <taxon>Bacteria</taxon>
        <taxon>Pseudomonadati</taxon>
        <taxon>Pseudomonadota</taxon>
        <taxon>Alphaproteobacteria</taxon>
        <taxon>Hyphomicrobiales</taxon>
        <taxon>Xanthobacteraceae</taxon>
        <taxon>Xanthobacter</taxon>
    </lineage>
</organism>
<dbReference type="RefSeq" id="WP_393991158.1">
    <property type="nucleotide sequence ID" value="NZ_JBAFVH010000002.1"/>
</dbReference>